<dbReference type="PANTHER" id="PTHR43537">
    <property type="entry name" value="TRANSCRIPTIONAL REGULATOR, GNTR FAMILY"/>
    <property type="match status" value="1"/>
</dbReference>
<keyword evidence="2" id="KW-0238">DNA-binding</keyword>
<dbReference type="Gene3D" id="1.10.10.10">
    <property type="entry name" value="Winged helix-like DNA-binding domain superfamily/Winged helix DNA-binding domain"/>
    <property type="match status" value="1"/>
</dbReference>
<proteinExistence type="predicted"/>
<keyword evidence="1" id="KW-0805">Transcription regulation</keyword>
<dbReference type="RefSeq" id="WP_191276781.1">
    <property type="nucleotide sequence ID" value="NZ_BNDS01000034.1"/>
</dbReference>
<protein>
    <submittedName>
        <fullName evidence="5">GntR family transcriptional regulator</fullName>
    </submittedName>
</protein>
<dbReference type="InterPro" id="IPR036388">
    <property type="entry name" value="WH-like_DNA-bd_sf"/>
</dbReference>
<reference evidence="5 6" key="1">
    <citation type="journal article" date="2022" name="Int. J. Syst. Evol. Microbiol.">
        <title>Neobacillus kokaensis sp. nov., isolated from soil.</title>
        <authorList>
            <person name="Yuki K."/>
            <person name="Matsubara H."/>
            <person name="Yamaguchi S."/>
        </authorList>
    </citation>
    <scope>NUCLEOTIDE SEQUENCE [LARGE SCALE GENOMIC DNA]</scope>
    <source>
        <strain evidence="5 6">LOB 377</strain>
    </source>
</reference>
<feature type="domain" description="HTH gntR-type" evidence="4">
    <location>
        <begin position="6"/>
        <end position="74"/>
    </location>
</feature>
<dbReference type="SMART" id="SM00895">
    <property type="entry name" value="FCD"/>
    <property type="match status" value="1"/>
</dbReference>
<keyword evidence="3" id="KW-0804">Transcription</keyword>
<dbReference type="EMBL" id="BNDS01000034">
    <property type="protein sequence ID" value="GHI01124.1"/>
    <property type="molecule type" value="Genomic_DNA"/>
</dbReference>
<evidence type="ECO:0000313" key="6">
    <source>
        <dbReference type="Proteomes" id="UP000637074"/>
    </source>
</evidence>
<gene>
    <name evidence="5" type="ORF">AM1BK_46660</name>
</gene>
<evidence type="ECO:0000313" key="5">
    <source>
        <dbReference type="EMBL" id="GHI01124.1"/>
    </source>
</evidence>
<dbReference type="Pfam" id="PF07729">
    <property type="entry name" value="FCD"/>
    <property type="match status" value="1"/>
</dbReference>
<name>A0ABQ3NB47_9BACI</name>
<dbReference type="InterPro" id="IPR011711">
    <property type="entry name" value="GntR_C"/>
</dbReference>
<organism evidence="5 6">
    <name type="scientific">Neobacillus kokaensis</name>
    <dbReference type="NCBI Taxonomy" id="2759023"/>
    <lineage>
        <taxon>Bacteria</taxon>
        <taxon>Bacillati</taxon>
        <taxon>Bacillota</taxon>
        <taxon>Bacilli</taxon>
        <taxon>Bacillales</taxon>
        <taxon>Bacillaceae</taxon>
        <taxon>Neobacillus</taxon>
    </lineage>
</organism>
<dbReference type="InterPro" id="IPR008920">
    <property type="entry name" value="TF_FadR/GntR_C"/>
</dbReference>
<dbReference type="SUPFAM" id="SSF46785">
    <property type="entry name" value="Winged helix' DNA-binding domain"/>
    <property type="match status" value="1"/>
</dbReference>
<accession>A0ABQ3NB47</accession>
<evidence type="ECO:0000256" key="2">
    <source>
        <dbReference type="ARBA" id="ARBA00023125"/>
    </source>
</evidence>
<dbReference type="InterPro" id="IPR036390">
    <property type="entry name" value="WH_DNA-bd_sf"/>
</dbReference>
<dbReference type="Pfam" id="PF00392">
    <property type="entry name" value="GntR"/>
    <property type="match status" value="1"/>
</dbReference>
<dbReference type="Proteomes" id="UP000637074">
    <property type="component" value="Unassembled WGS sequence"/>
</dbReference>
<dbReference type="PANTHER" id="PTHR43537:SF51">
    <property type="entry name" value="HTH-TYPE TRANSCRIPTIONAL REGULATOR LGOR-RELATED"/>
    <property type="match status" value="1"/>
</dbReference>
<dbReference type="SUPFAM" id="SSF48008">
    <property type="entry name" value="GntR ligand-binding domain-like"/>
    <property type="match status" value="1"/>
</dbReference>
<evidence type="ECO:0000256" key="3">
    <source>
        <dbReference type="ARBA" id="ARBA00023163"/>
    </source>
</evidence>
<evidence type="ECO:0000256" key="1">
    <source>
        <dbReference type="ARBA" id="ARBA00023015"/>
    </source>
</evidence>
<dbReference type="CDD" id="cd07377">
    <property type="entry name" value="WHTH_GntR"/>
    <property type="match status" value="1"/>
</dbReference>
<comment type="caution">
    <text evidence="5">The sequence shown here is derived from an EMBL/GenBank/DDBJ whole genome shotgun (WGS) entry which is preliminary data.</text>
</comment>
<keyword evidence="6" id="KW-1185">Reference proteome</keyword>
<dbReference type="InterPro" id="IPR000524">
    <property type="entry name" value="Tscrpt_reg_HTH_GntR"/>
</dbReference>
<dbReference type="SMART" id="SM00345">
    <property type="entry name" value="HTH_GNTR"/>
    <property type="match status" value="1"/>
</dbReference>
<sequence>MAIQKTSLVDIAIDRIKSYIYEHNLKPNDKFFSEKELINKLQVSRTVIREALISLQAVGILQVKSGGGVYVAEPKLDPIHTILKHRYSTYGVKIKELMQTREIIELGALRLIIENQIDVDIDHLKALNDSYYETIMKNEDTKKYDRLFHESLIKATQNTTYCTFAEMVNEYFSLVKINEKEDGLLLAYKQHDEMIEAIRERSLQRAQQVMKKHFEPIFYLIHQMEDNK</sequence>
<dbReference type="PROSITE" id="PS50949">
    <property type="entry name" value="HTH_GNTR"/>
    <property type="match status" value="1"/>
</dbReference>
<evidence type="ECO:0000259" key="4">
    <source>
        <dbReference type="PROSITE" id="PS50949"/>
    </source>
</evidence>
<dbReference type="PRINTS" id="PR00035">
    <property type="entry name" value="HTHGNTR"/>
</dbReference>
<dbReference type="Gene3D" id="1.20.120.530">
    <property type="entry name" value="GntR ligand-binding domain-like"/>
    <property type="match status" value="1"/>
</dbReference>